<evidence type="ECO:0000313" key="1">
    <source>
        <dbReference type="EMBL" id="KFN03798.1"/>
    </source>
</evidence>
<organism evidence="1 2">
    <name type="scientific">Bacillus clarus</name>
    <dbReference type="NCBI Taxonomy" id="2338372"/>
    <lineage>
        <taxon>Bacteria</taxon>
        <taxon>Bacillati</taxon>
        <taxon>Bacillota</taxon>
        <taxon>Bacilli</taxon>
        <taxon>Bacillales</taxon>
        <taxon>Bacillaceae</taxon>
        <taxon>Bacillus</taxon>
        <taxon>Bacillus cereus group</taxon>
    </lineage>
</organism>
<dbReference type="EMBL" id="JMQC01000008">
    <property type="protein sequence ID" value="KFN03798.1"/>
    <property type="molecule type" value="Genomic_DNA"/>
</dbReference>
<name>A0A090Z094_9BACI</name>
<comment type="caution">
    <text evidence="1">The sequence shown here is derived from an EMBL/GenBank/DDBJ whole genome shotgun (WGS) entry which is preliminary data.</text>
</comment>
<evidence type="ECO:0000313" key="2">
    <source>
        <dbReference type="Proteomes" id="UP000029389"/>
    </source>
</evidence>
<dbReference type="PATRIC" id="fig|1405.8.peg.4787"/>
<dbReference type="Proteomes" id="UP000029389">
    <property type="component" value="Unassembled WGS sequence"/>
</dbReference>
<gene>
    <name evidence="1" type="ORF">DJ93_4649</name>
</gene>
<reference evidence="1 2" key="1">
    <citation type="submission" date="2014-04" db="EMBL/GenBank/DDBJ databases">
        <authorList>
            <person name="Bishop-Lilly K.A."/>
            <person name="Broomall S.M."/>
            <person name="Chain P.S."/>
            <person name="Chertkov O."/>
            <person name="Coyne S.R."/>
            <person name="Daligault H.E."/>
            <person name="Davenport K.W."/>
            <person name="Erkkila T."/>
            <person name="Frey K.G."/>
            <person name="Gibbons H.S."/>
            <person name="Gu W."/>
            <person name="Jaissle J."/>
            <person name="Johnson S.L."/>
            <person name="Koroleva G.I."/>
            <person name="Ladner J.T."/>
            <person name="Lo C.-C."/>
            <person name="Minogue T.D."/>
            <person name="Munk C."/>
            <person name="Palacios G.F."/>
            <person name="Redden C.L."/>
            <person name="Rosenzweig C.N."/>
            <person name="Scholz M.B."/>
            <person name="Teshima H."/>
            <person name="Xu Y."/>
        </authorList>
    </citation>
    <scope>NUCLEOTIDE SEQUENCE [LARGE SCALE GENOMIC DNA]</scope>
    <source>
        <strain evidence="1 2">BHP</strain>
    </source>
</reference>
<dbReference type="AlphaFoldDB" id="A0A090Z094"/>
<proteinExistence type="predicted"/>
<sequence>MGKAYEMAGVGMGREMGQHSLKDAYQYMKSAGEKVVGTGNRDADIPPA</sequence>
<protein>
    <submittedName>
        <fullName evidence="1">Uncharacterized protein</fullName>
    </submittedName>
</protein>
<accession>A0A090Z094</accession>